<keyword evidence="4" id="KW-0413">Isomerase</keyword>
<dbReference type="GO" id="GO:0043094">
    <property type="term" value="P:metabolic compound salvage"/>
    <property type="evidence" value="ECO:0007669"/>
    <property type="project" value="InterPro"/>
</dbReference>
<dbReference type="Gene3D" id="3.40.720.10">
    <property type="entry name" value="Alkaline Phosphatase, subunit A"/>
    <property type="match status" value="1"/>
</dbReference>
<dbReference type="STRING" id="392015.SAMN05421543_12916"/>
<keyword evidence="2" id="KW-0479">Metal-binding</keyword>
<dbReference type="AlphaFoldDB" id="A0A1I7L9U7"/>
<sequence length="395" mass="42627">MKRAVLCVLDGFGAGAMDDVETERPQDKGSNTMRHVLEATGVHLPFLARLGLSQILCEPSLMPMTPALASYGRCNLQHTGADSYAGHNEIMGARPIPPKKQFIRDLAPEIEQRLHEHGYAVTRPIEGTGILLVDGEVVIADNMENDPGQIINITASLDVTPFDKVERIGKVVRAVAHTSRVIPLAGTGITVEDILQCVVIQRDRTGVDMGKLDIYNEHYHVRHLGYGIDPDKQIQSILMRHGLGTYLYGKMADVITGDVMDRNPMVDSQGVVDLICGRLENMDSGLIAATIQETDLAGHEQNAEKFAAVLSIADAGLHRIYGLLQEGELLIVTADHGNDPTHGTSQHTRETTPLLVCVKGAPARPLGLRATLADVGATVAAYFGVEAPEFGTSVL</sequence>
<evidence type="ECO:0000259" key="5">
    <source>
        <dbReference type="Pfam" id="PF01676"/>
    </source>
</evidence>
<dbReference type="PIRSF" id="PIRSF001491">
    <property type="entry name" value="Ppentomutase"/>
    <property type="match status" value="1"/>
</dbReference>
<gene>
    <name evidence="6" type="ORF">SAMN05421543_12916</name>
</gene>
<dbReference type="GO" id="GO:0000287">
    <property type="term" value="F:magnesium ion binding"/>
    <property type="evidence" value="ECO:0007669"/>
    <property type="project" value="InterPro"/>
</dbReference>
<feature type="domain" description="Metalloenzyme" evidence="5">
    <location>
        <begin position="2"/>
        <end position="386"/>
    </location>
</feature>
<evidence type="ECO:0000256" key="3">
    <source>
        <dbReference type="ARBA" id="ARBA00023211"/>
    </source>
</evidence>
<dbReference type="OrthoDB" id="9769930at2"/>
<dbReference type="SUPFAM" id="SSF53649">
    <property type="entry name" value="Alkaline phosphatase-like"/>
    <property type="match status" value="1"/>
</dbReference>
<dbReference type="RefSeq" id="WP_074956225.1">
    <property type="nucleotide sequence ID" value="NZ_FPBV01000029.1"/>
</dbReference>
<comment type="similarity">
    <text evidence="1">Belongs to the phosphopentomutase family.</text>
</comment>
<evidence type="ECO:0000256" key="4">
    <source>
        <dbReference type="ARBA" id="ARBA00023235"/>
    </source>
</evidence>
<protein>
    <submittedName>
        <fullName evidence="6">Phosphopentomutase</fullName>
    </submittedName>
</protein>
<evidence type="ECO:0000313" key="6">
    <source>
        <dbReference type="EMBL" id="SFV06254.1"/>
    </source>
</evidence>
<keyword evidence="7" id="KW-1185">Reference proteome</keyword>
<dbReference type="Gene3D" id="3.30.70.1250">
    <property type="entry name" value="Phosphopentomutase"/>
    <property type="match status" value="1"/>
</dbReference>
<organism evidence="6 7">
    <name type="scientific">Alicyclobacillus macrosporangiidus</name>
    <dbReference type="NCBI Taxonomy" id="392015"/>
    <lineage>
        <taxon>Bacteria</taxon>
        <taxon>Bacillati</taxon>
        <taxon>Bacillota</taxon>
        <taxon>Bacilli</taxon>
        <taxon>Bacillales</taxon>
        <taxon>Alicyclobacillaceae</taxon>
        <taxon>Alicyclobacillus</taxon>
    </lineage>
</organism>
<proteinExistence type="inferred from homology"/>
<dbReference type="CDD" id="cd16009">
    <property type="entry name" value="PPM"/>
    <property type="match status" value="1"/>
</dbReference>
<dbReference type="PANTHER" id="PTHR21110:SF0">
    <property type="entry name" value="PHOSPHOPENTOMUTASE"/>
    <property type="match status" value="1"/>
</dbReference>
<accession>A0A1I7L9U7</accession>
<name>A0A1I7L9U7_9BACL</name>
<dbReference type="PANTHER" id="PTHR21110">
    <property type="entry name" value="PHOSPHOPENTOMUTASE"/>
    <property type="match status" value="1"/>
</dbReference>
<evidence type="ECO:0000256" key="2">
    <source>
        <dbReference type="ARBA" id="ARBA00022723"/>
    </source>
</evidence>
<dbReference type="InterPro" id="IPR010045">
    <property type="entry name" value="DeoB"/>
</dbReference>
<evidence type="ECO:0000313" key="7">
    <source>
        <dbReference type="Proteomes" id="UP000183508"/>
    </source>
</evidence>
<dbReference type="GO" id="GO:0009117">
    <property type="term" value="P:nucleotide metabolic process"/>
    <property type="evidence" value="ECO:0007669"/>
    <property type="project" value="InterPro"/>
</dbReference>
<dbReference type="InterPro" id="IPR024052">
    <property type="entry name" value="Phosphopentomutase_DeoB_cap_sf"/>
</dbReference>
<dbReference type="Proteomes" id="UP000183508">
    <property type="component" value="Unassembled WGS sequence"/>
</dbReference>
<dbReference type="NCBIfam" id="NF009049">
    <property type="entry name" value="PRK12383.1"/>
    <property type="match status" value="1"/>
</dbReference>
<dbReference type="GO" id="GO:0005829">
    <property type="term" value="C:cytosol"/>
    <property type="evidence" value="ECO:0007669"/>
    <property type="project" value="TreeGrafter"/>
</dbReference>
<keyword evidence="3" id="KW-0464">Manganese</keyword>
<dbReference type="InterPro" id="IPR006124">
    <property type="entry name" value="Metalloenzyme"/>
</dbReference>
<dbReference type="Pfam" id="PF01676">
    <property type="entry name" value="Metalloenzyme"/>
    <property type="match status" value="1"/>
</dbReference>
<dbReference type="InterPro" id="IPR017850">
    <property type="entry name" value="Alkaline_phosphatase_core_sf"/>
</dbReference>
<dbReference type="GO" id="GO:0008973">
    <property type="term" value="F:phosphopentomutase activity"/>
    <property type="evidence" value="ECO:0007669"/>
    <property type="project" value="InterPro"/>
</dbReference>
<reference evidence="7" key="1">
    <citation type="submission" date="2016-10" db="EMBL/GenBank/DDBJ databases">
        <authorList>
            <person name="Varghese N."/>
        </authorList>
    </citation>
    <scope>NUCLEOTIDE SEQUENCE [LARGE SCALE GENOMIC DNA]</scope>
    <source>
        <strain evidence="7">DSM 17980</strain>
    </source>
</reference>
<evidence type="ECO:0000256" key="1">
    <source>
        <dbReference type="ARBA" id="ARBA00010373"/>
    </source>
</evidence>
<dbReference type="EMBL" id="FPBV01000029">
    <property type="protein sequence ID" value="SFV06254.1"/>
    <property type="molecule type" value="Genomic_DNA"/>
</dbReference>